<dbReference type="InterPro" id="IPR010987">
    <property type="entry name" value="Glutathione-S-Trfase_C-like"/>
</dbReference>
<dbReference type="SUPFAM" id="SSF47616">
    <property type="entry name" value="GST C-terminal domain-like"/>
    <property type="match status" value="1"/>
</dbReference>
<dbReference type="PROSITE" id="PS50405">
    <property type="entry name" value="GST_CTER"/>
    <property type="match status" value="1"/>
</dbReference>
<dbReference type="SFLD" id="SFLDS00019">
    <property type="entry name" value="Glutathione_Transferase_(cytos"/>
    <property type="match status" value="1"/>
</dbReference>
<dbReference type="InterPro" id="IPR036249">
    <property type="entry name" value="Thioredoxin-like_sf"/>
</dbReference>
<dbReference type="Gene3D" id="3.40.30.10">
    <property type="entry name" value="Glutaredoxin"/>
    <property type="match status" value="1"/>
</dbReference>
<dbReference type="Proteomes" id="UP001549921">
    <property type="component" value="Unassembled WGS sequence"/>
</dbReference>
<dbReference type="PROSITE" id="PS50404">
    <property type="entry name" value="GST_NTER"/>
    <property type="match status" value="1"/>
</dbReference>
<reference evidence="3 4" key="1">
    <citation type="submission" date="2024-06" db="EMBL/GenBank/DDBJ databases">
        <title>A chromosome-level genome assembly of beet webworm, Loxostege sticticalis.</title>
        <authorList>
            <person name="Zhang Y."/>
        </authorList>
    </citation>
    <scope>NUCLEOTIDE SEQUENCE [LARGE SCALE GENOMIC DNA]</scope>
    <source>
        <strain evidence="3">AQ028</strain>
        <tissue evidence="3">Male pupae</tissue>
    </source>
</reference>
<dbReference type="AlphaFoldDB" id="A0ABD0SLX0"/>
<dbReference type="InterPro" id="IPR004045">
    <property type="entry name" value="Glutathione_S-Trfase_N"/>
</dbReference>
<organism evidence="3 4">
    <name type="scientific">Loxostege sticticalis</name>
    <name type="common">Beet webworm moth</name>
    <dbReference type="NCBI Taxonomy" id="481309"/>
    <lineage>
        <taxon>Eukaryota</taxon>
        <taxon>Metazoa</taxon>
        <taxon>Ecdysozoa</taxon>
        <taxon>Arthropoda</taxon>
        <taxon>Hexapoda</taxon>
        <taxon>Insecta</taxon>
        <taxon>Pterygota</taxon>
        <taxon>Neoptera</taxon>
        <taxon>Endopterygota</taxon>
        <taxon>Lepidoptera</taxon>
        <taxon>Glossata</taxon>
        <taxon>Ditrysia</taxon>
        <taxon>Pyraloidea</taxon>
        <taxon>Crambidae</taxon>
        <taxon>Pyraustinae</taxon>
        <taxon>Loxostege</taxon>
    </lineage>
</organism>
<dbReference type="SFLD" id="SFLDG00358">
    <property type="entry name" value="Main_(cytGST)"/>
    <property type="match status" value="1"/>
</dbReference>
<dbReference type="Gene3D" id="1.20.1050.10">
    <property type="match status" value="1"/>
</dbReference>
<evidence type="ECO:0000259" key="1">
    <source>
        <dbReference type="PROSITE" id="PS50404"/>
    </source>
</evidence>
<protein>
    <recommendedName>
        <fullName evidence="5">Glutathione S-transferase 1-like</fullName>
    </recommendedName>
</protein>
<dbReference type="Pfam" id="PF13417">
    <property type="entry name" value="GST_N_3"/>
    <property type="match status" value="1"/>
</dbReference>
<evidence type="ECO:0000259" key="2">
    <source>
        <dbReference type="PROSITE" id="PS50405"/>
    </source>
</evidence>
<dbReference type="GO" id="GO:0003824">
    <property type="term" value="F:catalytic activity"/>
    <property type="evidence" value="ECO:0007669"/>
    <property type="project" value="UniProtKB-ARBA"/>
</dbReference>
<gene>
    <name evidence="3" type="ORF">ABMA28_006586</name>
</gene>
<dbReference type="PANTHER" id="PTHR43969:SF4">
    <property type="entry name" value="FI01423P-RELATED"/>
    <property type="match status" value="1"/>
</dbReference>
<dbReference type="PANTHER" id="PTHR43969">
    <property type="entry name" value="GLUTATHIONE S TRANSFERASE D10, ISOFORM A-RELATED"/>
    <property type="match status" value="1"/>
</dbReference>
<dbReference type="InterPro" id="IPR040079">
    <property type="entry name" value="Glutathione_S-Trfase"/>
</dbReference>
<comment type="caution">
    <text evidence="3">The sequence shown here is derived from an EMBL/GenBank/DDBJ whole genome shotgun (WGS) entry which is preliminary data.</text>
</comment>
<dbReference type="InterPro" id="IPR036282">
    <property type="entry name" value="Glutathione-S-Trfase_C_sf"/>
</dbReference>
<evidence type="ECO:0000313" key="3">
    <source>
        <dbReference type="EMBL" id="KAL0820767.1"/>
    </source>
</evidence>
<feature type="domain" description="GST C-terminal" evidence="2">
    <location>
        <begin position="116"/>
        <end position="235"/>
    </location>
</feature>
<dbReference type="SUPFAM" id="SSF52833">
    <property type="entry name" value="Thioredoxin-like"/>
    <property type="match status" value="1"/>
</dbReference>
<dbReference type="InterPro" id="IPR004046">
    <property type="entry name" value="GST_C"/>
</dbReference>
<feature type="domain" description="GST N-terminal" evidence="1">
    <location>
        <begin position="30"/>
        <end position="111"/>
    </location>
</feature>
<name>A0ABD0SLX0_LOXSC</name>
<dbReference type="EMBL" id="JBEDNZ010000019">
    <property type="protein sequence ID" value="KAL0820767.1"/>
    <property type="molecule type" value="Genomic_DNA"/>
</dbReference>
<sequence>MFAVRNVLKKLNSAANCRVKYHIRFLTSKNVLTLYGDEASPPVRFVMMTASLLDIELKFQKIDLFLGENKSELYTKINPLQKVPALDTGEQVICDSHAIALYLCRRSRSQELYPEDTMMRARVEQMLFFNASLLFPADSIIFTEYFAGKAMDCNKVDHWNKVLDYLEGQLKRHPWLVGNKMMLCDLCCGTTVSSLQLLLPFTDRHVKVSQWLKSLQQLPCFEINSRGLKHLASFIEKEKNG</sequence>
<accession>A0ABD0SLX0</accession>
<proteinExistence type="predicted"/>
<evidence type="ECO:0008006" key="5">
    <source>
        <dbReference type="Google" id="ProtNLM"/>
    </source>
</evidence>
<evidence type="ECO:0000313" key="4">
    <source>
        <dbReference type="Proteomes" id="UP001549921"/>
    </source>
</evidence>
<dbReference type="Pfam" id="PF00043">
    <property type="entry name" value="GST_C"/>
    <property type="match status" value="1"/>
</dbReference>